<feature type="region of interest" description="Disordered" evidence="1">
    <location>
        <begin position="1"/>
        <end position="67"/>
    </location>
</feature>
<accession>X6LQ65</accession>
<evidence type="ECO:0000313" key="3">
    <source>
        <dbReference type="Proteomes" id="UP000023152"/>
    </source>
</evidence>
<proteinExistence type="predicted"/>
<reference evidence="2 3" key="1">
    <citation type="journal article" date="2013" name="Curr. Biol.">
        <title>The Genome of the Foraminiferan Reticulomyxa filosa.</title>
        <authorList>
            <person name="Glockner G."/>
            <person name="Hulsmann N."/>
            <person name="Schleicher M."/>
            <person name="Noegel A.A."/>
            <person name="Eichinger L."/>
            <person name="Gallinger C."/>
            <person name="Pawlowski J."/>
            <person name="Sierra R."/>
            <person name="Euteneuer U."/>
            <person name="Pillet L."/>
            <person name="Moustafa A."/>
            <person name="Platzer M."/>
            <person name="Groth M."/>
            <person name="Szafranski K."/>
            <person name="Schliwa M."/>
        </authorList>
    </citation>
    <scope>NUCLEOTIDE SEQUENCE [LARGE SCALE GENOMIC DNA]</scope>
</reference>
<sequence length="164" mass="18727">KKKKKKKKKKKRNNSRTPPEDANRAENEAEKNGDTNETATGTATAATSGQEGAGQFNRDNSGCPNPLLHAIGYLKSYRQKLIDASRVNENEDEQQWYTRNLIKQCLPRIQTQQYLFRQLYFAGDETLAQWDKQDLHTDTNAGADTGMKHAFELKEQAIVRQNRN</sequence>
<organism evidence="2 3">
    <name type="scientific">Reticulomyxa filosa</name>
    <dbReference type="NCBI Taxonomy" id="46433"/>
    <lineage>
        <taxon>Eukaryota</taxon>
        <taxon>Sar</taxon>
        <taxon>Rhizaria</taxon>
        <taxon>Retaria</taxon>
        <taxon>Foraminifera</taxon>
        <taxon>Monothalamids</taxon>
        <taxon>Reticulomyxidae</taxon>
        <taxon>Reticulomyxa</taxon>
    </lineage>
</organism>
<name>X6LQ65_RETFI</name>
<feature type="compositionally biased region" description="Low complexity" evidence="1">
    <location>
        <begin position="35"/>
        <end position="55"/>
    </location>
</feature>
<dbReference type="AlphaFoldDB" id="X6LQ65"/>
<dbReference type="EMBL" id="ASPP01030694">
    <property type="protein sequence ID" value="ETO04038.1"/>
    <property type="molecule type" value="Genomic_DNA"/>
</dbReference>
<comment type="caution">
    <text evidence="2">The sequence shown here is derived from an EMBL/GenBank/DDBJ whole genome shotgun (WGS) entry which is preliminary data.</text>
</comment>
<dbReference type="Proteomes" id="UP000023152">
    <property type="component" value="Unassembled WGS sequence"/>
</dbReference>
<protein>
    <submittedName>
        <fullName evidence="2">Uncharacterized protein</fullName>
    </submittedName>
</protein>
<feature type="compositionally biased region" description="Basic and acidic residues" evidence="1">
    <location>
        <begin position="18"/>
        <end position="34"/>
    </location>
</feature>
<keyword evidence="3" id="KW-1185">Reference proteome</keyword>
<evidence type="ECO:0000256" key="1">
    <source>
        <dbReference type="SAM" id="MobiDB-lite"/>
    </source>
</evidence>
<evidence type="ECO:0000313" key="2">
    <source>
        <dbReference type="EMBL" id="ETO04038.1"/>
    </source>
</evidence>
<gene>
    <name evidence="2" type="ORF">RFI_33364</name>
</gene>
<feature type="non-terminal residue" evidence="2">
    <location>
        <position position="1"/>
    </location>
</feature>
<feature type="compositionally biased region" description="Basic residues" evidence="1">
    <location>
        <begin position="1"/>
        <end position="14"/>
    </location>
</feature>
<feature type="non-terminal residue" evidence="2">
    <location>
        <position position="164"/>
    </location>
</feature>